<gene>
    <name evidence="14" type="primary">pcrA</name>
    <name evidence="14" type="ORF">ESOMN_v1c06240</name>
</gene>
<accession>A0A2K8NZN2</accession>
<comment type="catalytic activity">
    <reaction evidence="8">
        <text>Couples ATP hydrolysis with the unwinding of duplex DNA by translocating in the 3'-5' direction.</text>
        <dbReference type="EC" id="5.6.2.4"/>
    </reaction>
</comment>
<dbReference type="Gene3D" id="1.10.10.160">
    <property type="match status" value="1"/>
</dbReference>
<dbReference type="SUPFAM" id="SSF52540">
    <property type="entry name" value="P-loop containing nucleoside triphosphate hydrolases"/>
    <property type="match status" value="1"/>
</dbReference>
<dbReference type="GO" id="GO:0000725">
    <property type="term" value="P:recombinational repair"/>
    <property type="evidence" value="ECO:0007669"/>
    <property type="project" value="TreeGrafter"/>
</dbReference>
<evidence type="ECO:0000256" key="8">
    <source>
        <dbReference type="ARBA" id="ARBA00034617"/>
    </source>
</evidence>
<keyword evidence="5 11" id="KW-0067">ATP-binding</keyword>
<dbReference type="InterPro" id="IPR027417">
    <property type="entry name" value="P-loop_NTPase"/>
</dbReference>
<dbReference type="RefSeq" id="WP_024863520.1">
    <property type="nucleotide sequence ID" value="NZ_CP024965.1"/>
</dbReference>
<protein>
    <recommendedName>
        <fullName evidence="9">DNA 3'-5' helicase</fullName>
        <ecNumber evidence="9">5.6.2.4</ecNumber>
    </recommendedName>
</protein>
<dbReference type="GO" id="GO:0016887">
    <property type="term" value="F:ATP hydrolysis activity"/>
    <property type="evidence" value="ECO:0007669"/>
    <property type="project" value="RHEA"/>
</dbReference>
<dbReference type="InterPro" id="IPR014016">
    <property type="entry name" value="UvrD-like_ATP-bd"/>
</dbReference>
<dbReference type="Gene3D" id="1.10.486.10">
    <property type="entry name" value="PCRA, domain 4"/>
    <property type="match status" value="1"/>
</dbReference>
<dbReference type="CDD" id="cd17932">
    <property type="entry name" value="DEXQc_UvrD"/>
    <property type="match status" value="1"/>
</dbReference>
<dbReference type="Pfam" id="PF13361">
    <property type="entry name" value="UvrD_C"/>
    <property type="match status" value="1"/>
</dbReference>
<keyword evidence="6" id="KW-0238">DNA-binding</keyword>
<dbReference type="PROSITE" id="PS51198">
    <property type="entry name" value="UVRD_HELICASE_ATP_BIND"/>
    <property type="match status" value="1"/>
</dbReference>
<dbReference type="EC" id="5.6.2.4" evidence="9"/>
<reference evidence="14 15" key="1">
    <citation type="submission" date="2017-11" db="EMBL/GenBank/DDBJ databases">
        <title>Genome sequence of Entomoplasma somnilux PYAN-1 (ATCC 49194).</title>
        <authorList>
            <person name="Lo W.-S."/>
            <person name="Gasparich G.E."/>
            <person name="Kuo C.-H."/>
        </authorList>
    </citation>
    <scope>NUCLEOTIDE SEQUENCE [LARGE SCALE GENOMIC DNA]</scope>
    <source>
        <strain evidence="14 15">PYAN-1</strain>
    </source>
</reference>
<evidence type="ECO:0000256" key="11">
    <source>
        <dbReference type="PROSITE-ProRule" id="PRU00560"/>
    </source>
</evidence>
<comment type="similarity">
    <text evidence="1">Belongs to the helicase family. UvrD subfamily.</text>
</comment>
<dbReference type="KEGG" id="esx:ESOMN_v1c06240"/>
<dbReference type="Gene3D" id="3.40.50.300">
    <property type="entry name" value="P-loop containing nucleotide triphosphate hydrolases"/>
    <property type="match status" value="2"/>
</dbReference>
<evidence type="ECO:0000256" key="10">
    <source>
        <dbReference type="ARBA" id="ARBA00048988"/>
    </source>
</evidence>
<dbReference type="PANTHER" id="PTHR11070:SF2">
    <property type="entry name" value="ATP-DEPENDENT DNA HELICASE SRS2"/>
    <property type="match status" value="1"/>
</dbReference>
<dbReference type="InterPro" id="IPR013986">
    <property type="entry name" value="DExx_box_DNA_helicase_dom_sf"/>
</dbReference>
<keyword evidence="3 11" id="KW-0378">Hydrolase</keyword>
<dbReference type="Proteomes" id="UP000232230">
    <property type="component" value="Chromosome"/>
</dbReference>
<dbReference type="EMBL" id="CP024965">
    <property type="protein sequence ID" value="ATZ19006.1"/>
    <property type="molecule type" value="Genomic_DNA"/>
</dbReference>
<dbReference type="InterPro" id="IPR014017">
    <property type="entry name" value="DNA_helicase_UvrD-like_C"/>
</dbReference>
<comment type="catalytic activity">
    <reaction evidence="10">
        <text>ATP + H2O = ADP + phosphate + H(+)</text>
        <dbReference type="Rhea" id="RHEA:13065"/>
        <dbReference type="ChEBI" id="CHEBI:15377"/>
        <dbReference type="ChEBI" id="CHEBI:15378"/>
        <dbReference type="ChEBI" id="CHEBI:30616"/>
        <dbReference type="ChEBI" id="CHEBI:43474"/>
        <dbReference type="ChEBI" id="CHEBI:456216"/>
        <dbReference type="EC" id="5.6.2.4"/>
    </reaction>
</comment>
<dbReference type="GO" id="GO:0003677">
    <property type="term" value="F:DNA binding"/>
    <property type="evidence" value="ECO:0007669"/>
    <property type="project" value="UniProtKB-KW"/>
</dbReference>
<evidence type="ECO:0000256" key="7">
    <source>
        <dbReference type="ARBA" id="ARBA00023235"/>
    </source>
</evidence>
<keyword evidence="2 11" id="KW-0547">Nucleotide-binding</keyword>
<evidence type="ECO:0000256" key="3">
    <source>
        <dbReference type="ARBA" id="ARBA00022801"/>
    </source>
</evidence>
<evidence type="ECO:0000256" key="5">
    <source>
        <dbReference type="ARBA" id="ARBA00022840"/>
    </source>
</evidence>
<organism evidence="14 15">
    <name type="scientific">Williamsoniiplasma somnilux</name>
    <dbReference type="NCBI Taxonomy" id="215578"/>
    <lineage>
        <taxon>Bacteria</taxon>
        <taxon>Bacillati</taxon>
        <taxon>Mycoplasmatota</taxon>
        <taxon>Mollicutes</taxon>
        <taxon>Entomoplasmatales</taxon>
        <taxon>Williamsoniiplasma</taxon>
    </lineage>
</organism>
<dbReference type="AlphaFoldDB" id="A0A2K8NZN2"/>
<name>A0A2K8NZN2_9MOLU</name>
<evidence type="ECO:0000256" key="4">
    <source>
        <dbReference type="ARBA" id="ARBA00022806"/>
    </source>
</evidence>
<dbReference type="PANTHER" id="PTHR11070">
    <property type="entry name" value="UVRD / RECB / PCRA DNA HELICASE FAMILY MEMBER"/>
    <property type="match status" value="1"/>
</dbReference>
<dbReference type="InterPro" id="IPR000212">
    <property type="entry name" value="DNA_helicase_UvrD/REP"/>
</dbReference>
<evidence type="ECO:0000256" key="1">
    <source>
        <dbReference type="ARBA" id="ARBA00009922"/>
    </source>
</evidence>
<evidence type="ECO:0000259" key="13">
    <source>
        <dbReference type="PROSITE" id="PS51217"/>
    </source>
</evidence>
<evidence type="ECO:0000256" key="9">
    <source>
        <dbReference type="ARBA" id="ARBA00034808"/>
    </source>
</evidence>
<feature type="domain" description="UvrD-like helicase C-terminal" evidence="13">
    <location>
        <begin position="289"/>
        <end position="564"/>
    </location>
</feature>
<evidence type="ECO:0000313" key="15">
    <source>
        <dbReference type="Proteomes" id="UP000232230"/>
    </source>
</evidence>
<feature type="domain" description="UvrD-like helicase ATP-binding" evidence="12">
    <location>
        <begin position="6"/>
        <end position="288"/>
    </location>
</feature>
<evidence type="ECO:0000256" key="2">
    <source>
        <dbReference type="ARBA" id="ARBA00022741"/>
    </source>
</evidence>
<keyword evidence="4 11" id="KW-0347">Helicase</keyword>
<dbReference type="GO" id="GO:0043138">
    <property type="term" value="F:3'-5' DNA helicase activity"/>
    <property type="evidence" value="ECO:0007669"/>
    <property type="project" value="UniProtKB-EC"/>
</dbReference>
<dbReference type="GO" id="GO:0005829">
    <property type="term" value="C:cytosol"/>
    <property type="evidence" value="ECO:0007669"/>
    <property type="project" value="TreeGrafter"/>
</dbReference>
<evidence type="ECO:0000256" key="6">
    <source>
        <dbReference type="ARBA" id="ARBA00023125"/>
    </source>
</evidence>
<dbReference type="PROSITE" id="PS51217">
    <property type="entry name" value="UVRD_HELICASE_CTER"/>
    <property type="match status" value="1"/>
</dbReference>
<keyword evidence="7" id="KW-0413">Isomerase</keyword>
<dbReference type="GO" id="GO:0033202">
    <property type="term" value="C:DNA helicase complex"/>
    <property type="evidence" value="ECO:0007669"/>
    <property type="project" value="TreeGrafter"/>
</dbReference>
<dbReference type="CDD" id="cd18807">
    <property type="entry name" value="SF1_C_UvrD"/>
    <property type="match status" value="1"/>
</dbReference>
<sequence>MNNLLEGLNENQLKAVMTNDRPLRIIAGAGSGKTKVITTKIAYLINDLKIPSWKILAVTFTNKAAKEMKDRVQKILSNNEDRLFISTFHSFCTRVLREDFISANLEKNFLIIDTNDQQQIIKKIIKELNLNQDQDNRKLQRFIISRISYWKNHLISPQEARDEVFDPNERNAVKVYRVYQETLLTNNQVDFDDLQVKVYQMFNNNPEVLEKWRSRFEYVMVDEFQDTNELQFDLIKFLTKNKNNLTVVGDPDQTIYSWRGAQVNIILNFEKSYKNALTVVLDRNYRSTQQILDLANSFISHNKNREEKNIYTDNTNGEIVEVKEVATRYMEAKSVGAEIQELIKSKKYNYNDIFVLYRMNAWSQEFEKVFANLKIPFQLIGGIKFRERKVIKDAMAFLKVIAVKDNLSMERILHLTPKVGEVTIEKIISLANEHHLNILDLIINEDQSLINSITKNLDKLRTVLIEALKLYKLNSSLEELLKFVLVESGYENKVLLLDDDKDDIKNIYAFYDQLNKFDLDFNSETFGEENKLLAFLQEEALLSEEEDDLQPNKVTLLTIHAAKGLESKVVFIAGLNRDVFPSKLSMFTIAQLEEERRALYVALTRAKEKLYISYVKGEFSYISQGELGPSKFIGELNKNLYSLETNIFVHGDGVITSNKTIVSSRFENFNKNDSSKDYQKGDMVSHMIFGDGVVVKIVDQQLQIAFNNPKFGVMLIASSNPVLKKK</sequence>
<dbReference type="Pfam" id="PF00580">
    <property type="entry name" value="UvrD-helicase"/>
    <property type="match status" value="1"/>
</dbReference>
<keyword evidence="15" id="KW-1185">Reference proteome</keyword>
<proteinExistence type="inferred from homology"/>
<feature type="binding site" evidence="11">
    <location>
        <begin position="27"/>
        <end position="34"/>
    </location>
    <ligand>
        <name>ATP</name>
        <dbReference type="ChEBI" id="CHEBI:30616"/>
    </ligand>
</feature>
<evidence type="ECO:0000313" key="14">
    <source>
        <dbReference type="EMBL" id="ATZ19006.1"/>
    </source>
</evidence>
<dbReference type="GO" id="GO:0005524">
    <property type="term" value="F:ATP binding"/>
    <property type="evidence" value="ECO:0007669"/>
    <property type="project" value="UniProtKB-UniRule"/>
</dbReference>
<evidence type="ECO:0000259" key="12">
    <source>
        <dbReference type="PROSITE" id="PS51198"/>
    </source>
</evidence>